<dbReference type="EMBL" id="HACG01002145">
    <property type="protein sequence ID" value="CEK49010.1"/>
    <property type="molecule type" value="Transcribed_RNA"/>
</dbReference>
<protein>
    <submittedName>
        <fullName evidence="1">Uncharacterized protein</fullName>
    </submittedName>
</protein>
<proteinExistence type="predicted"/>
<dbReference type="AlphaFoldDB" id="A0A0B6Y0H8"/>
<evidence type="ECO:0000313" key="1">
    <source>
        <dbReference type="EMBL" id="CEK49010.1"/>
    </source>
</evidence>
<organism evidence="1">
    <name type="scientific">Arion vulgaris</name>
    <dbReference type="NCBI Taxonomy" id="1028688"/>
    <lineage>
        <taxon>Eukaryota</taxon>
        <taxon>Metazoa</taxon>
        <taxon>Spiralia</taxon>
        <taxon>Lophotrochozoa</taxon>
        <taxon>Mollusca</taxon>
        <taxon>Gastropoda</taxon>
        <taxon>Heterobranchia</taxon>
        <taxon>Euthyneura</taxon>
        <taxon>Panpulmonata</taxon>
        <taxon>Eupulmonata</taxon>
        <taxon>Stylommatophora</taxon>
        <taxon>Helicina</taxon>
        <taxon>Arionoidea</taxon>
        <taxon>Arionidae</taxon>
        <taxon>Arion</taxon>
    </lineage>
</organism>
<name>A0A0B6Y0H8_9EUPU</name>
<sequence length="64" mass="7615">MKQCMLGNKNVHQRKQNNHDILPYLNEVDEKSMSLMKLLNWISLNKIDLVTSTHAVEQTEHYKY</sequence>
<accession>A0A0B6Y0H8</accession>
<reference evidence="1" key="1">
    <citation type="submission" date="2014-12" db="EMBL/GenBank/DDBJ databases">
        <title>Insight into the proteome of Arion vulgaris.</title>
        <authorList>
            <person name="Aradska J."/>
            <person name="Bulat T."/>
            <person name="Smidak R."/>
            <person name="Sarate P."/>
            <person name="Gangsoo J."/>
            <person name="Sialana F."/>
            <person name="Bilban M."/>
            <person name="Lubec G."/>
        </authorList>
    </citation>
    <scope>NUCLEOTIDE SEQUENCE</scope>
    <source>
        <tissue evidence="1">Skin</tissue>
    </source>
</reference>
<gene>
    <name evidence="1" type="primary">ORF6027</name>
</gene>